<organism evidence="1">
    <name type="scientific">marine sediment metagenome</name>
    <dbReference type="NCBI Taxonomy" id="412755"/>
    <lineage>
        <taxon>unclassified sequences</taxon>
        <taxon>metagenomes</taxon>
        <taxon>ecological metagenomes</taxon>
    </lineage>
</organism>
<sequence>MTDLAYQIYKILVEHAGANTGPTRDMFLVWFVEESKFDLSREFRFQGSLGFGGKFWRNGRFYVTCYSEDETPERMATIERTNDALSILNTTEA</sequence>
<comment type="caution">
    <text evidence="1">The sequence shown here is derived from an EMBL/GenBank/DDBJ whole genome shotgun (WGS) entry which is preliminary data.</text>
</comment>
<reference evidence="1" key="1">
    <citation type="journal article" date="2015" name="Nature">
        <title>Complex archaea that bridge the gap between prokaryotes and eukaryotes.</title>
        <authorList>
            <person name="Spang A."/>
            <person name="Saw J.H."/>
            <person name="Jorgensen S.L."/>
            <person name="Zaremba-Niedzwiedzka K."/>
            <person name="Martijn J."/>
            <person name="Lind A.E."/>
            <person name="van Eijk R."/>
            <person name="Schleper C."/>
            <person name="Guy L."/>
            <person name="Ettema T.J."/>
        </authorList>
    </citation>
    <scope>NUCLEOTIDE SEQUENCE</scope>
</reference>
<protein>
    <submittedName>
        <fullName evidence="1">Uncharacterized protein</fullName>
    </submittedName>
</protein>
<gene>
    <name evidence="1" type="ORF">LCGC14_0941940</name>
</gene>
<proteinExistence type="predicted"/>
<accession>A0A0F9NJW3</accession>
<evidence type="ECO:0000313" key="1">
    <source>
        <dbReference type="EMBL" id="KKN19810.1"/>
    </source>
</evidence>
<name>A0A0F9NJW3_9ZZZZ</name>
<dbReference type="AlphaFoldDB" id="A0A0F9NJW3"/>
<dbReference type="EMBL" id="LAZR01003300">
    <property type="protein sequence ID" value="KKN19810.1"/>
    <property type="molecule type" value="Genomic_DNA"/>
</dbReference>